<proteinExistence type="predicted"/>
<dbReference type="InterPro" id="IPR041657">
    <property type="entry name" value="HTH_17"/>
</dbReference>
<keyword evidence="4" id="KW-1185">Reference proteome</keyword>
<evidence type="ECO:0000313" key="3">
    <source>
        <dbReference type="EMBL" id="MPY58507.1"/>
    </source>
</evidence>
<sequence>MDLPLQRLPPRRRTSRRPGPPRHRPSRTHQVRRRTLAVTTPTKADRQTLKLVDALAEIGVSRAAFYRMRARGQAPRHLKLPNGQIRIRRADLDAWFDACEVQEAC</sequence>
<dbReference type="Proteomes" id="UP000400924">
    <property type="component" value="Unassembled WGS sequence"/>
</dbReference>
<evidence type="ECO:0000259" key="2">
    <source>
        <dbReference type="Pfam" id="PF12728"/>
    </source>
</evidence>
<reference evidence="3 4" key="1">
    <citation type="submission" date="2019-07" db="EMBL/GenBank/DDBJ databases">
        <title>New species of Amycolatopsis and Streptomyces.</title>
        <authorList>
            <person name="Duangmal K."/>
            <person name="Teo W.F.A."/>
            <person name="Lipun K."/>
        </authorList>
    </citation>
    <scope>NUCLEOTIDE SEQUENCE [LARGE SCALE GENOMIC DNA]</scope>
    <source>
        <strain evidence="3 4">NBRC 106415</strain>
    </source>
</reference>
<dbReference type="EMBL" id="VJZC01000087">
    <property type="protein sequence ID" value="MPY58507.1"/>
    <property type="molecule type" value="Genomic_DNA"/>
</dbReference>
<name>A0A5N8XGP9_9ACTN</name>
<feature type="domain" description="Helix-turn-helix" evidence="2">
    <location>
        <begin position="58"/>
        <end position="98"/>
    </location>
</feature>
<feature type="compositionally biased region" description="Basic residues" evidence="1">
    <location>
        <begin position="9"/>
        <end position="34"/>
    </location>
</feature>
<organism evidence="3 4">
    <name type="scientific">Streptomyces spongiae</name>
    <dbReference type="NCBI Taxonomy" id="565072"/>
    <lineage>
        <taxon>Bacteria</taxon>
        <taxon>Bacillati</taxon>
        <taxon>Actinomycetota</taxon>
        <taxon>Actinomycetes</taxon>
        <taxon>Kitasatosporales</taxon>
        <taxon>Streptomycetaceae</taxon>
        <taxon>Streptomyces</taxon>
    </lineage>
</organism>
<protein>
    <submittedName>
        <fullName evidence="3">Helix-turn-helix domain-containing protein</fullName>
    </submittedName>
</protein>
<gene>
    <name evidence="3" type="ORF">FNH08_15410</name>
</gene>
<dbReference type="OrthoDB" id="194758at2"/>
<feature type="region of interest" description="Disordered" evidence="1">
    <location>
        <begin position="1"/>
        <end position="34"/>
    </location>
</feature>
<dbReference type="AlphaFoldDB" id="A0A5N8XGP9"/>
<comment type="caution">
    <text evidence="3">The sequence shown here is derived from an EMBL/GenBank/DDBJ whole genome shotgun (WGS) entry which is preliminary data.</text>
</comment>
<evidence type="ECO:0000313" key="4">
    <source>
        <dbReference type="Proteomes" id="UP000400924"/>
    </source>
</evidence>
<accession>A0A5N8XGP9</accession>
<evidence type="ECO:0000256" key="1">
    <source>
        <dbReference type="SAM" id="MobiDB-lite"/>
    </source>
</evidence>
<dbReference type="Pfam" id="PF12728">
    <property type="entry name" value="HTH_17"/>
    <property type="match status" value="1"/>
</dbReference>